<evidence type="ECO:0000313" key="1">
    <source>
        <dbReference type="EMBL" id="OMO68496.1"/>
    </source>
</evidence>
<sequence>MRDANVYKGRNASSEEYATLFSRDHQSRSMLGAQETTNQIDIKNLLKFSVSVATALVSI</sequence>
<dbReference type="Proteomes" id="UP000187203">
    <property type="component" value="Unassembled WGS sequence"/>
</dbReference>
<dbReference type="EMBL" id="AWUE01020383">
    <property type="protein sequence ID" value="OMO68496.1"/>
    <property type="molecule type" value="Genomic_DNA"/>
</dbReference>
<keyword evidence="1" id="KW-0808">Transferase</keyword>
<reference evidence="2" key="1">
    <citation type="submission" date="2013-09" db="EMBL/GenBank/DDBJ databases">
        <title>Corchorus olitorius genome sequencing.</title>
        <authorList>
            <person name="Alam M."/>
            <person name="Haque M.S."/>
            <person name="Islam M.S."/>
            <person name="Emdad E.M."/>
            <person name="Islam M.M."/>
            <person name="Ahmed B."/>
            <person name="Halim A."/>
            <person name="Hossen Q.M.M."/>
            <person name="Hossain M.Z."/>
            <person name="Ahmed R."/>
            <person name="Khan M.M."/>
            <person name="Islam R."/>
            <person name="Rashid M.M."/>
            <person name="Khan S.A."/>
            <person name="Rahman M.S."/>
            <person name="Alam M."/>
            <person name="Yahiya A.S."/>
            <person name="Khan M.S."/>
            <person name="Azam M.S."/>
            <person name="Haque T."/>
            <person name="Lashkar M.Z.H."/>
            <person name="Akhand A.I."/>
            <person name="Morshed G."/>
            <person name="Roy S."/>
            <person name="Uddin K.S."/>
            <person name="Rabeya T."/>
            <person name="Hossain A.S."/>
            <person name="Chowdhury A."/>
            <person name="Snigdha A.R."/>
            <person name="Mortoza M.S."/>
            <person name="Matin S.A."/>
            <person name="Hoque S.M.E."/>
            <person name="Islam M.K."/>
            <person name="Roy D.K."/>
            <person name="Haider R."/>
            <person name="Moosa M.M."/>
            <person name="Elias S.M."/>
            <person name="Hasan A.M."/>
            <person name="Jahan S."/>
            <person name="Shafiuddin M."/>
            <person name="Mahmood N."/>
            <person name="Shommy N.S."/>
        </authorList>
    </citation>
    <scope>NUCLEOTIDE SEQUENCE [LARGE SCALE GENOMIC DNA]</scope>
    <source>
        <strain evidence="2">cv. O-4</strain>
    </source>
</reference>
<gene>
    <name evidence="1" type="ORF">COLO4_29627</name>
</gene>
<accession>A0A1R3HDU6</accession>
<protein>
    <submittedName>
        <fullName evidence="1">Protein kinase family protein</fullName>
    </submittedName>
</protein>
<evidence type="ECO:0000313" key="2">
    <source>
        <dbReference type="Proteomes" id="UP000187203"/>
    </source>
</evidence>
<name>A0A1R3HDU6_9ROSI</name>
<comment type="caution">
    <text evidence="1">The sequence shown here is derived from an EMBL/GenBank/DDBJ whole genome shotgun (WGS) entry which is preliminary data.</text>
</comment>
<keyword evidence="1" id="KW-0418">Kinase</keyword>
<dbReference type="AlphaFoldDB" id="A0A1R3HDU6"/>
<organism evidence="1 2">
    <name type="scientific">Corchorus olitorius</name>
    <dbReference type="NCBI Taxonomy" id="93759"/>
    <lineage>
        <taxon>Eukaryota</taxon>
        <taxon>Viridiplantae</taxon>
        <taxon>Streptophyta</taxon>
        <taxon>Embryophyta</taxon>
        <taxon>Tracheophyta</taxon>
        <taxon>Spermatophyta</taxon>
        <taxon>Magnoliopsida</taxon>
        <taxon>eudicotyledons</taxon>
        <taxon>Gunneridae</taxon>
        <taxon>Pentapetalae</taxon>
        <taxon>rosids</taxon>
        <taxon>malvids</taxon>
        <taxon>Malvales</taxon>
        <taxon>Malvaceae</taxon>
        <taxon>Grewioideae</taxon>
        <taxon>Apeibeae</taxon>
        <taxon>Corchorus</taxon>
    </lineage>
</organism>
<proteinExistence type="predicted"/>
<keyword evidence="2" id="KW-1185">Reference proteome</keyword>
<dbReference type="GO" id="GO:0016301">
    <property type="term" value="F:kinase activity"/>
    <property type="evidence" value="ECO:0007669"/>
    <property type="project" value="UniProtKB-KW"/>
</dbReference>